<evidence type="ECO:0000256" key="2">
    <source>
        <dbReference type="SAM" id="Phobius"/>
    </source>
</evidence>
<gene>
    <name evidence="3" type="primary">PowCR01_000022400</name>
    <name evidence="3" type="ORF">POWCR01_000022400</name>
</gene>
<evidence type="ECO:0000256" key="1">
    <source>
        <dbReference type="SAM" id="MobiDB-lite"/>
    </source>
</evidence>
<name>A0A1C3KEX8_PLAOA</name>
<keyword evidence="2" id="KW-0472">Membrane</keyword>
<sequence length="339" mass="40432">MTDENDFKEHLRSVRYYDYLDTNYNDLGDNTKCNLLSSKFPAYPNLHNFCMSLTGTLENFHNLKPLSLFEGDVCQYFNIWIYDRLLKQNIKMKNSECIPIFTSIMEYFKEFHDSNKCYYDFYSMLEMNFNKMKELYDYALDYRIIEHYVKKSENQCNDNNNSYIKHKSDVYSELRSKCTSYINHDYCVVFKHIDQIYEKDELLKLQCKPVISASQSRILGDGQLQRKAVMAENQDHLREQQPGHRDGYNSRLEPQDETSPLSFSSIPVAVTFTILTIFLIFFVLYKFTPFRIWICGVLKKKNITEHNLNDEEFHEFLGNSYEYTDMEFPSERQIGYHPS</sequence>
<feature type="compositionally biased region" description="Basic and acidic residues" evidence="1">
    <location>
        <begin position="235"/>
        <end position="248"/>
    </location>
</feature>
<dbReference type="OrthoDB" id="10305531at2759"/>
<organism evidence="3 4">
    <name type="scientific">Plasmodium ovale</name>
    <name type="common">malaria parasite P. ovale</name>
    <dbReference type="NCBI Taxonomy" id="36330"/>
    <lineage>
        <taxon>Eukaryota</taxon>
        <taxon>Sar</taxon>
        <taxon>Alveolata</taxon>
        <taxon>Apicomplexa</taxon>
        <taxon>Aconoidasida</taxon>
        <taxon>Haemosporida</taxon>
        <taxon>Plasmodiidae</taxon>
        <taxon>Plasmodium</taxon>
        <taxon>Plasmodium (Plasmodium)</taxon>
    </lineage>
</organism>
<dbReference type="VEuPathDB" id="PlasmoDB:PocGH01_00020400"/>
<reference evidence="3 4" key="1">
    <citation type="submission" date="2016-06" db="EMBL/GenBank/DDBJ databases">
        <authorList>
            <consortium name="Pathogen Informatics"/>
        </authorList>
    </citation>
    <scope>NUCLEOTIDE SEQUENCE [LARGE SCALE GENOMIC DNA]</scope>
</reference>
<dbReference type="VEuPathDB" id="PlasmoDB:POWCR01_000022400"/>
<feature type="transmembrane region" description="Helical" evidence="2">
    <location>
        <begin position="261"/>
        <end position="284"/>
    </location>
</feature>
<evidence type="ECO:0000313" key="4">
    <source>
        <dbReference type="Proteomes" id="UP000243200"/>
    </source>
</evidence>
<evidence type="ECO:0000313" key="3">
    <source>
        <dbReference type="EMBL" id="SBT72194.1"/>
    </source>
</evidence>
<accession>A0A1C3KEX8</accession>
<dbReference type="InterPro" id="IPR008780">
    <property type="entry name" value="Plasmodium_Vir"/>
</dbReference>
<dbReference type="EMBL" id="FLRJ01000031">
    <property type="protein sequence ID" value="SBT72194.1"/>
    <property type="molecule type" value="Genomic_DNA"/>
</dbReference>
<proteinExistence type="predicted"/>
<protein>
    <submittedName>
        <fullName evidence="3">PIR protein</fullName>
    </submittedName>
</protein>
<dbReference type="Pfam" id="PF05795">
    <property type="entry name" value="Plasmodium_Vir"/>
    <property type="match status" value="1"/>
</dbReference>
<keyword evidence="2" id="KW-1133">Transmembrane helix</keyword>
<feature type="region of interest" description="Disordered" evidence="1">
    <location>
        <begin position="235"/>
        <end position="261"/>
    </location>
</feature>
<dbReference type="Proteomes" id="UP000243200">
    <property type="component" value="Unassembled WGS sequence"/>
</dbReference>
<dbReference type="AlphaFoldDB" id="A0A1C3KEX8"/>
<keyword evidence="2" id="KW-0812">Transmembrane</keyword>